<protein>
    <recommendedName>
        <fullName evidence="3">DUF6249 domain-containing protein</fullName>
    </recommendedName>
</protein>
<feature type="transmembrane region" description="Helical" evidence="2">
    <location>
        <begin position="179"/>
        <end position="198"/>
    </location>
</feature>
<proteinExistence type="predicted"/>
<dbReference type="EMBL" id="DXCK01000122">
    <property type="protein sequence ID" value="HIZ02387.1"/>
    <property type="molecule type" value="Genomic_DNA"/>
</dbReference>
<evidence type="ECO:0000256" key="1">
    <source>
        <dbReference type="SAM" id="MobiDB-lite"/>
    </source>
</evidence>
<feature type="transmembrane region" description="Helical" evidence="2">
    <location>
        <begin position="91"/>
        <end position="117"/>
    </location>
</feature>
<sequence length="238" mass="26806">MKTLFLTLIAAATLCLPAQSKQRTVTERDSLGNTTRIIELLDTVRDGRAETDTLSITTYDTAQKHTYTTSHHIDYTWDITDWEWLGSKAQMLVTLLVIGTSLFFLLPVVIILLVFYFRNKNRKRRFLLMQQALASGQPLPKDVFKEVTVPDNRVKGIKNVALGLGLVIFLWMLTGEASISCIGLLIMCIGIGQLVIYYTTPKKEEKPTAHTETRPRQESARDETRNEESSDANAPTAE</sequence>
<dbReference type="Proteomes" id="UP000824023">
    <property type="component" value="Unassembled WGS sequence"/>
</dbReference>
<feature type="transmembrane region" description="Helical" evidence="2">
    <location>
        <begin position="156"/>
        <end position="173"/>
    </location>
</feature>
<evidence type="ECO:0000259" key="3">
    <source>
        <dbReference type="Pfam" id="PF19762"/>
    </source>
</evidence>
<dbReference type="AlphaFoldDB" id="A0A9D2A7J6"/>
<organism evidence="4 5">
    <name type="scientific">Candidatus Bacteroides merdipullorum</name>
    <dbReference type="NCBI Taxonomy" id="2838474"/>
    <lineage>
        <taxon>Bacteria</taxon>
        <taxon>Pseudomonadati</taxon>
        <taxon>Bacteroidota</taxon>
        <taxon>Bacteroidia</taxon>
        <taxon>Bacteroidales</taxon>
        <taxon>Bacteroidaceae</taxon>
        <taxon>Bacteroides</taxon>
    </lineage>
</organism>
<dbReference type="Pfam" id="PF19762">
    <property type="entry name" value="DUF6249"/>
    <property type="match status" value="1"/>
</dbReference>
<evidence type="ECO:0000313" key="5">
    <source>
        <dbReference type="Proteomes" id="UP000824023"/>
    </source>
</evidence>
<reference evidence="4" key="1">
    <citation type="journal article" date="2021" name="PeerJ">
        <title>Extensive microbial diversity within the chicken gut microbiome revealed by metagenomics and culture.</title>
        <authorList>
            <person name="Gilroy R."/>
            <person name="Ravi A."/>
            <person name="Getino M."/>
            <person name="Pursley I."/>
            <person name="Horton D.L."/>
            <person name="Alikhan N.F."/>
            <person name="Baker D."/>
            <person name="Gharbi K."/>
            <person name="Hall N."/>
            <person name="Watson M."/>
            <person name="Adriaenssens E.M."/>
            <person name="Foster-Nyarko E."/>
            <person name="Jarju S."/>
            <person name="Secka A."/>
            <person name="Antonio M."/>
            <person name="Oren A."/>
            <person name="Chaudhuri R.R."/>
            <person name="La Ragione R."/>
            <person name="Hildebrand F."/>
            <person name="Pallen M.J."/>
        </authorList>
    </citation>
    <scope>NUCLEOTIDE SEQUENCE</scope>
    <source>
        <strain evidence="4">ChiHjej12B11-24981</strain>
    </source>
</reference>
<dbReference type="InterPro" id="IPR046216">
    <property type="entry name" value="DUF6249"/>
</dbReference>
<feature type="compositionally biased region" description="Basic and acidic residues" evidence="1">
    <location>
        <begin position="203"/>
        <end position="228"/>
    </location>
</feature>
<name>A0A9D2A7J6_9BACE</name>
<keyword evidence="2" id="KW-0472">Membrane</keyword>
<keyword evidence="2" id="KW-1133">Transmembrane helix</keyword>
<evidence type="ECO:0000256" key="2">
    <source>
        <dbReference type="SAM" id="Phobius"/>
    </source>
</evidence>
<feature type="domain" description="DUF6249" evidence="3">
    <location>
        <begin position="100"/>
        <end position="200"/>
    </location>
</feature>
<gene>
    <name evidence="4" type="ORF">H9819_09110</name>
</gene>
<feature type="region of interest" description="Disordered" evidence="1">
    <location>
        <begin position="203"/>
        <end position="238"/>
    </location>
</feature>
<accession>A0A9D2A7J6</accession>
<evidence type="ECO:0000313" key="4">
    <source>
        <dbReference type="EMBL" id="HIZ02387.1"/>
    </source>
</evidence>
<keyword evidence="2" id="KW-0812">Transmembrane</keyword>
<comment type="caution">
    <text evidence="4">The sequence shown here is derived from an EMBL/GenBank/DDBJ whole genome shotgun (WGS) entry which is preliminary data.</text>
</comment>
<reference evidence="4" key="2">
    <citation type="submission" date="2021-04" db="EMBL/GenBank/DDBJ databases">
        <authorList>
            <person name="Gilroy R."/>
        </authorList>
    </citation>
    <scope>NUCLEOTIDE SEQUENCE</scope>
    <source>
        <strain evidence="4">ChiHjej12B11-24981</strain>
    </source>
</reference>